<keyword evidence="3" id="KW-1185">Reference proteome</keyword>
<name>A0A8J5V9W9_ZIZPA</name>
<evidence type="ECO:0000313" key="3">
    <source>
        <dbReference type="Proteomes" id="UP000729402"/>
    </source>
</evidence>
<evidence type="ECO:0000313" key="2">
    <source>
        <dbReference type="EMBL" id="KAG8052081.1"/>
    </source>
</evidence>
<sequence>MSIDARQLSPSMDDYGMDNQHMDGLHGFEDAHAYPSVDNPSPNNASPDNASPEVVRPSTVKHDKAECCGGTGHLNQHYKAHLKERAQAVDGGARQTQITFDSDGSHQNTSYLSVVAHYSDIEHQLNKRVIGFRLMQSHTGSAIAEHILEVLQEFNL</sequence>
<dbReference type="OrthoDB" id="715686at2759"/>
<protein>
    <submittedName>
        <fullName evidence="2">Uncharacterized protein</fullName>
    </submittedName>
</protein>
<gene>
    <name evidence="2" type="ORF">GUJ93_ZPchr0001g32653</name>
</gene>
<proteinExistence type="predicted"/>
<dbReference type="EMBL" id="JAAALK010000288">
    <property type="protein sequence ID" value="KAG8052081.1"/>
    <property type="molecule type" value="Genomic_DNA"/>
</dbReference>
<dbReference type="AlphaFoldDB" id="A0A8J5V9W9"/>
<evidence type="ECO:0000256" key="1">
    <source>
        <dbReference type="SAM" id="MobiDB-lite"/>
    </source>
</evidence>
<reference evidence="2" key="1">
    <citation type="journal article" date="2021" name="bioRxiv">
        <title>Whole Genome Assembly and Annotation of Northern Wild Rice, Zizania palustris L., Supports a Whole Genome Duplication in the Zizania Genus.</title>
        <authorList>
            <person name="Haas M."/>
            <person name="Kono T."/>
            <person name="Macchietto M."/>
            <person name="Millas R."/>
            <person name="McGilp L."/>
            <person name="Shao M."/>
            <person name="Duquette J."/>
            <person name="Hirsch C.N."/>
            <person name="Kimball J."/>
        </authorList>
    </citation>
    <scope>NUCLEOTIDE SEQUENCE</scope>
    <source>
        <tissue evidence="2">Fresh leaf tissue</tissue>
    </source>
</reference>
<organism evidence="2 3">
    <name type="scientific">Zizania palustris</name>
    <name type="common">Northern wild rice</name>
    <dbReference type="NCBI Taxonomy" id="103762"/>
    <lineage>
        <taxon>Eukaryota</taxon>
        <taxon>Viridiplantae</taxon>
        <taxon>Streptophyta</taxon>
        <taxon>Embryophyta</taxon>
        <taxon>Tracheophyta</taxon>
        <taxon>Spermatophyta</taxon>
        <taxon>Magnoliopsida</taxon>
        <taxon>Liliopsida</taxon>
        <taxon>Poales</taxon>
        <taxon>Poaceae</taxon>
        <taxon>BOP clade</taxon>
        <taxon>Oryzoideae</taxon>
        <taxon>Oryzeae</taxon>
        <taxon>Zizaniinae</taxon>
        <taxon>Zizania</taxon>
    </lineage>
</organism>
<feature type="compositionally biased region" description="Basic and acidic residues" evidence="1">
    <location>
        <begin position="20"/>
        <end position="32"/>
    </location>
</feature>
<feature type="compositionally biased region" description="Low complexity" evidence="1">
    <location>
        <begin position="35"/>
        <end position="52"/>
    </location>
</feature>
<accession>A0A8J5V9W9</accession>
<reference evidence="2" key="2">
    <citation type="submission" date="2021-02" db="EMBL/GenBank/DDBJ databases">
        <authorList>
            <person name="Kimball J.A."/>
            <person name="Haas M.W."/>
            <person name="Macchietto M."/>
            <person name="Kono T."/>
            <person name="Duquette J."/>
            <person name="Shao M."/>
        </authorList>
    </citation>
    <scope>NUCLEOTIDE SEQUENCE</scope>
    <source>
        <tissue evidence="2">Fresh leaf tissue</tissue>
    </source>
</reference>
<dbReference type="Proteomes" id="UP000729402">
    <property type="component" value="Unassembled WGS sequence"/>
</dbReference>
<feature type="region of interest" description="Disordered" evidence="1">
    <location>
        <begin position="1"/>
        <end position="60"/>
    </location>
</feature>
<comment type="caution">
    <text evidence="2">The sequence shown here is derived from an EMBL/GenBank/DDBJ whole genome shotgun (WGS) entry which is preliminary data.</text>
</comment>